<dbReference type="InterPro" id="IPR007055">
    <property type="entry name" value="BON_dom"/>
</dbReference>
<comment type="caution">
    <text evidence="2">The sequence shown here is derived from an EMBL/GenBank/DDBJ whole genome shotgun (WGS) entry which is preliminary data.</text>
</comment>
<gene>
    <name evidence="2" type="ORF">ASZ90_006794</name>
</gene>
<organism evidence="2">
    <name type="scientific">hydrocarbon metagenome</name>
    <dbReference type="NCBI Taxonomy" id="938273"/>
    <lineage>
        <taxon>unclassified sequences</taxon>
        <taxon>metagenomes</taxon>
        <taxon>ecological metagenomes</taxon>
    </lineage>
</organism>
<evidence type="ECO:0000259" key="1">
    <source>
        <dbReference type="PROSITE" id="PS50914"/>
    </source>
</evidence>
<dbReference type="AlphaFoldDB" id="A0A0W8FRK3"/>
<feature type="domain" description="BON" evidence="1">
    <location>
        <begin position="95"/>
        <end position="162"/>
    </location>
</feature>
<protein>
    <recommendedName>
        <fullName evidence="1">BON domain-containing protein</fullName>
    </recommendedName>
</protein>
<dbReference type="PANTHER" id="PTHR34606">
    <property type="entry name" value="BON DOMAIN-CONTAINING PROTEIN"/>
    <property type="match status" value="1"/>
</dbReference>
<evidence type="ECO:0000313" key="2">
    <source>
        <dbReference type="EMBL" id="KUG23410.1"/>
    </source>
</evidence>
<sequence>MTVAVIALLALSVPVQASQMDERIESSAKNSYVFKTFLKADDIKVQSEDGAVSLTGTVSEESHKSLAQETVADLPGVKSVDNKLEVKGESPAPMSDAWITAKVKTIFLFHKNVSAMTEVSTKDGIVTLRGKANNEAQKDLTTEYAKDVEGVKGVNNEMTGGKIAKKKQTVGQKIDDASITAQVKMTLLYHRSTSALNTSVKTRRGVVTLSGKAKNAAEKDLATKFASDINGVKSVYNRMIIE</sequence>
<dbReference type="InterPro" id="IPR014004">
    <property type="entry name" value="Transpt-assoc_nodulatn_dom_bac"/>
</dbReference>
<dbReference type="PANTHER" id="PTHR34606:SF15">
    <property type="entry name" value="BON DOMAIN-CONTAINING PROTEIN"/>
    <property type="match status" value="1"/>
</dbReference>
<dbReference type="SMART" id="SM00749">
    <property type="entry name" value="BON"/>
    <property type="match status" value="2"/>
</dbReference>
<name>A0A0W8FRK3_9ZZZZ</name>
<proteinExistence type="predicted"/>
<dbReference type="Gene3D" id="3.30.1340.30">
    <property type="match status" value="3"/>
</dbReference>
<accession>A0A0W8FRK3</accession>
<feature type="domain" description="BON" evidence="1">
    <location>
        <begin position="20"/>
        <end position="88"/>
    </location>
</feature>
<reference evidence="2" key="1">
    <citation type="journal article" date="2015" name="Proc. Natl. Acad. Sci. U.S.A.">
        <title>Networks of energetic and metabolic interactions define dynamics in microbial communities.</title>
        <authorList>
            <person name="Embree M."/>
            <person name="Liu J.K."/>
            <person name="Al-Bassam M.M."/>
            <person name="Zengler K."/>
        </authorList>
    </citation>
    <scope>NUCLEOTIDE SEQUENCE</scope>
</reference>
<dbReference type="EMBL" id="LNQE01000908">
    <property type="protein sequence ID" value="KUG23410.1"/>
    <property type="molecule type" value="Genomic_DNA"/>
</dbReference>
<dbReference type="InterPro" id="IPR051686">
    <property type="entry name" value="Lipoprotein_DolP"/>
</dbReference>
<dbReference type="PROSITE" id="PS50914">
    <property type="entry name" value="BON"/>
    <property type="match status" value="3"/>
</dbReference>
<feature type="domain" description="BON" evidence="1">
    <location>
        <begin position="175"/>
        <end position="242"/>
    </location>
</feature>
<dbReference type="Pfam" id="PF04972">
    <property type="entry name" value="BON"/>
    <property type="match status" value="3"/>
</dbReference>